<dbReference type="InterPro" id="IPR009057">
    <property type="entry name" value="Homeodomain-like_sf"/>
</dbReference>
<dbReference type="Proteomes" id="UP000569914">
    <property type="component" value="Unassembled WGS sequence"/>
</dbReference>
<evidence type="ECO:0000256" key="3">
    <source>
        <dbReference type="ARBA" id="ARBA00023159"/>
    </source>
</evidence>
<keyword evidence="7" id="KW-1185">Reference proteome</keyword>
<dbReference type="InterPro" id="IPR003313">
    <property type="entry name" value="AraC-bd"/>
</dbReference>
<dbReference type="InterPro" id="IPR018060">
    <property type="entry name" value="HTH_AraC"/>
</dbReference>
<dbReference type="PROSITE" id="PS01124">
    <property type="entry name" value="HTH_ARAC_FAMILY_2"/>
    <property type="match status" value="1"/>
</dbReference>
<dbReference type="AlphaFoldDB" id="A0A7Y9I763"/>
<evidence type="ECO:0000256" key="1">
    <source>
        <dbReference type="ARBA" id="ARBA00023015"/>
    </source>
</evidence>
<comment type="caution">
    <text evidence="6">The sequence shown here is derived from an EMBL/GenBank/DDBJ whole genome shotgun (WGS) entry which is preliminary data.</text>
</comment>
<dbReference type="Gene3D" id="1.10.10.60">
    <property type="entry name" value="Homeodomain-like"/>
    <property type="match status" value="2"/>
</dbReference>
<dbReference type="Gene3D" id="2.60.120.280">
    <property type="entry name" value="Regulatory protein AraC"/>
    <property type="match status" value="1"/>
</dbReference>
<keyword evidence="4" id="KW-0804">Transcription</keyword>
<dbReference type="GO" id="GO:0003700">
    <property type="term" value="F:DNA-binding transcription factor activity"/>
    <property type="evidence" value="ECO:0007669"/>
    <property type="project" value="InterPro"/>
</dbReference>
<dbReference type="InterPro" id="IPR018062">
    <property type="entry name" value="HTH_AraC-typ_CS"/>
</dbReference>
<name>A0A7Y9I763_9ACTN</name>
<keyword evidence="2 6" id="KW-0238">DNA-binding</keyword>
<dbReference type="Pfam" id="PF12833">
    <property type="entry name" value="HTH_18"/>
    <property type="match status" value="1"/>
</dbReference>
<reference evidence="6 7" key="1">
    <citation type="submission" date="2020-07" db="EMBL/GenBank/DDBJ databases">
        <title>Sequencing the genomes of 1000 actinobacteria strains.</title>
        <authorList>
            <person name="Klenk H.-P."/>
        </authorList>
    </citation>
    <scope>NUCLEOTIDE SEQUENCE [LARGE SCALE GENOMIC DNA]</scope>
    <source>
        <strain evidence="6 7">DSM 22083</strain>
    </source>
</reference>
<keyword evidence="3" id="KW-0010">Activator</keyword>
<dbReference type="CDD" id="cd02208">
    <property type="entry name" value="cupin_RmlC-like"/>
    <property type="match status" value="1"/>
</dbReference>
<dbReference type="InterPro" id="IPR037923">
    <property type="entry name" value="HTH-like"/>
</dbReference>
<accession>A0A7Y9I763</accession>
<evidence type="ECO:0000256" key="4">
    <source>
        <dbReference type="ARBA" id="ARBA00023163"/>
    </source>
</evidence>
<dbReference type="GO" id="GO:0043565">
    <property type="term" value="F:sequence-specific DNA binding"/>
    <property type="evidence" value="ECO:0007669"/>
    <property type="project" value="InterPro"/>
</dbReference>
<dbReference type="SUPFAM" id="SSF46689">
    <property type="entry name" value="Homeodomain-like"/>
    <property type="match status" value="2"/>
</dbReference>
<dbReference type="PANTHER" id="PTHR46796">
    <property type="entry name" value="HTH-TYPE TRANSCRIPTIONAL ACTIVATOR RHAS-RELATED"/>
    <property type="match status" value="1"/>
</dbReference>
<proteinExistence type="predicted"/>
<evidence type="ECO:0000313" key="7">
    <source>
        <dbReference type="Proteomes" id="UP000569914"/>
    </source>
</evidence>
<sequence>MPMRITLSDGPRTRLGWIALAGSVEEDEPVMPRTLRTIDDYVVSLVLSGEGQYRDEERPAVPITASTLTVVPPNWPHRYSTPPGRSWTEWFVVAGGPLLDLLADRGILDVPGPRPLAWPSGGDDLALILGNAPRTAADAERQLLALADWLTTASTRRQPMADPWAQAADRLAADLAGRVDLAELAVQVGTSYDGFRRGFRRRFGAAPLAYRNARRLESAAALLRLTDLPLHGIAERLGFTDEFYLSRQFRRRYGMPPRDYRREQQREA</sequence>
<dbReference type="EMBL" id="JACCBU010000001">
    <property type="protein sequence ID" value="NYE71512.1"/>
    <property type="molecule type" value="Genomic_DNA"/>
</dbReference>
<dbReference type="SUPFAM" id="SSF51215">
    <property type="entry name" value="Regulatory protein AraC"/>
    <property type="match status" value="1"/>
</dbReference>
<dbReference type="PANTHER" id="PTHR46796:SF6">
    <property type="entry name" value="ARAC SUBFAMILY"/>
    <property type="match status" value="1"/>
</dbReference>
<evidence type="ECO:0000256" key="2">
    <source>
        <dbReference type="ARBA" id="ARBA00023125"/>
    </source>
</evidence>
<dbReference type="SMART" id="SM00342">
    <property type="entry name" value="HTH_ARAC"/>
    <property type="match status" value="1"/>
</dbReference>
<dbReference type="InterPro" id="IPR050204">
    <property type="entry name" value="AraC_XylS_family_regulators"/>
</dbReference>
<evidence type="ECO:0000313" key="6">
    <source>
        <dbReference type="EMBL" id="NYE71512.1"/>
    </source>
</evidence>
<organism evidence="6 7">
    <name type="scientific">Microlunatus parietis</name>
    <dbReference type="NCBI Taxonomy" id="682979"/>
    <lineage>
        <taxon>Bacteria</taxon>
        <taxon>Bacillati</taxon>
        <taxon>Actinomycetota</taxon>
        <taxon>Actinomycetes</taxon>
        <taxon>Propionibacteriales</taxon>
        <taxon>Propionibacteriaceae</taxon>
        <taxon>Microlunatus</taxon>
    </lineage>
</organism>
<gene>
    <name evidence="6" type="ORF">BKA15_002841</name>
</gene>
<protein>
    <submittedName>
        <fullName evidence="6">AraC-like DNA-binding protein</fullName>
    </submittedName>
</protein>
<dbReference type="Pfam" id="PF02311">
    <property type="entry name" value="AraC_binding"/>
    <property type="match status" value="1"/>
</dbReference>
<evidence type="ECO:0000259" key="5">
    <source>
        <dbReference type="PROSITE" id="PS01124"/>
    </source>
</evidence>
<feature type="domain" description="HTH araC/xylS-type" evidence="5">
    <location>
        <begin position="165"/>
        <end position="263"/>
    </location>
</feature>
<dbReference type="RefSeq" id="WP_179751706.1">
    <property type="nucleotide sequence ID" value="NZ_JACCBU010000001.1"/>
</dbReference>
<keyword evidence="1" id="KW-0805">Transcription regulation</keyword>
<dbReference type="PROSITE" id="PS00041">
    <property type="entry name" value="HTH_ARAC_FAMILY_1"/>
    <property type="match status" value="1"/>
</dbReference>